<sequence length="126" mass="14713">RICAPWLSNSLLSFSAALLFLLSWFGGLVVGELSEDFFQCLDFFYKETPPSGFDYRAFQPICQRYKNTYRFASLYHRQHRAPLFSAYILRIADGKRPNISWMYEPQVGKISTTVIKIQPSLIERPY</sequence>
<keyword evidence="1" id="KW-0732">Signal</keyword>
<dbReference type="SUPFAM" id="SSF54060">
    <property type="entry name" value="His-Me finger endonucleases"/>
    <property type="match status" value="1"/>
</dbReference>
<dbReference type="AlphaFoldDB" id="A0A3Q2QXW9"/>
<evidence type="ECO:0000256" key="1">
    <source>
        <dbReference type="SAM" id="SignalP"/>
    </source>
</evidence>
<organism evidence="2 3">
    <name type="scientific">Fundulus heteroclitus</name>
    <name type="common">Killifish</name>
    <name type="synonym">Mummichog</name>
    <dbReference type="NCBI Taxonomy" id="8078"/>
    <lineage>
        <taxon>Eukaryota</taxon>
        <taxon>Metazoa</taxon>
        <taxon>Chordata</taxon>
        <taxon>Craniata</taxon>
        <taxon>Vertebrata</taxon>
        <taxon>Euteleostomi</taxon>
        <taxon>Actinopterygii</taxon>
        <taxon>Neopterygii</taxon>
        <taxon>Teleostei</taxon>
        <taxon>Neoteleostei</taxon>
        <taxon>Acanthomorphata</taxon>
        <taxon>Ovalentaria</taxon>
        <taxon>Atherinomorphae</taxon>
        <taxon>Cyprinodontiformes</taxon>
        <taxon>Fundulidae</taxon>
        <taxon>Fundulus</taxon>
    </lineage>
</organism>
<feature type="signal peptide" evidence="1">
    <location>
        <begin position="1"/>
        <end position="31"/>
    </location>
</feature>
<dbReference type="PANTHER" id="PTHR21472">
    <property type="entry name" value="ENDONUCLEASE DOMAIN-CONTAINING 1 PROTEIN ENDOD1"/>
    <property type="match status" value="1"/>
</dbReference>
<dbReference type="GeneTree" id="ENSGT01030000234592"/>
<evidence type="ECO:0000313" key="2">
    <source>
        <dbReference type="Ensembl" id="ENSFHEP00000032789.1"/>
    </source>
</evidence>
<proteinExistence type="predicted"/>
<feature type="chain" id="PRO_5018675555" evidence="1">
    <location>
        <begin position="32"/>
        <end position="126"/>
    </location>
</feature>
<reference evidence="2" key="1">
    <citation type="submission" date="2025-08" db="UniProtKB">
        <authorList>
            <consortium name="Ensembl"/>
        </authorList>
    </citation>
    <scope>IDENTIFICATION</scope>
</reference>
<protein>
    <submittedName>
        <fullName evidence="2">Uncharacterized protein</fullName>
    </submittedName>
</protein>
<dbReference type="InterPro" id="IPR039015">
    <property type="entry name" value="ENDOD1"/>
</dbReference>
<dbReference type="InterPro" id="IPR044925">
    <property type="entry name" value="His-Me_finger_sf"/>
</dbReference>
<dbReference type="Proteomes" id="UP000265000">
    <property type="component" value="Unplaced"/>
</dbReference>
<reference evidence="2" key="2">
    <citation type="submission" date="2025-09" db="UniProtKB">
        <authorList>
            <consortium name="Ensembl"/>
        </authorList>
    </citation>
    <scope>IDENTIFICATION</scope>
</reference>
<evidence type="ECO:0000313" key="3">
    <source>
        <dbReference type="Proteomes" id="UP000265000"/>
    </source>
</evidence>
<dbReference type="PANTHER" id="PTHR21472:SF7">
    <property type="entry name" value="ENDONUCLEASE G, MITOCHONDRIAL-LIKE ISOFORM X2"/>
    <property type="match status" value="1"/>
</dbReference>
<accession>A0A3Q2QXW9</accession>
<dbReference type="Ensembl" id="ENSFHET00000034096.1">
    <property type="protein sequence ID" value="ENSFHEP00000032789.1"/>
    <property type="gene ID" value="ENSFHEG00000019474.1"/>
</dbReference>
<name>A0A3Q2QXW9_FUNHE</name>
<keyword evidence="3" id="KW-1185">Reference proteome</keyword>